<dbReference type="InterPro" id="IPR029063">
    <property type="entry name" value="SAM-dependent_MTases_sf"/>
</dbReference>
<proteinExistence type="predicted"/>
<dbReference type="GO" id="GO:0005634">
    <property type="term" value="C:nucleus"/>
    <property type="evidence" value="ECO:0007669"/>
    <property type="project" value="UniProtKB-SubCell"/>
</dbReference>
<evidence type="ECO:0000256" key="2">
    <source>
        <dbReference type="ARBA" id="ARBA00012796"/>
    </source>
</evidence>
<evidence type="ECO:0000256" key="9">
    <source>
        <dbReference type="ARBA" id="ARBA00033309"/>
    </source>
</evidence>
<evidence type="ECO:0000259" key="11">
    <source>
        <dbReference type="Pfam" id="PF08704"/>
    </source>
</evidence>
<dbReference type="InterPro" id="IPR014816">
    <property type="entry name" value="tRNA_MeTrfase_Gcd14"/>
</dbReference>
<dbReference type="PANTHER" id="PTHR12133:SF2">
    <property type="entry name" value="TRNA (ADENINE(58)-N(1))-METHYLTRANSFERASE CATALYTIC SUBUNIT TRMT61A"/>
    <property type="match status" value="1"/>
</dbReference>
<sequence>MTSFTVTPGDTFHNKFGRYAHNDMIGVKFGSKLHSPSPQSGYIYLLRPTPELWTLSLPHRTQILYMPDIAYITMRLGVRVGGTVIEAGTGSGSMTHSLSRSVGPRGEVYSYEYHETRYKTANVEFTNHRLDNVKLSHRNVCKDGFGDVSDVEAVFLDLPAPWDAIPHVMKILRPDIITKICCFSPCLEQVLKTVSTLRAEGFSDVSTQEVLVRTHDLVTSFPPGSSHLKNVTETVERLKEHEERKERRRVLQIKAARERPRKGKEEANQAIDQAPDVGTVRDDTSKVSLAEEEAVATSLIPPPSVDGSSKDGEAVASSQGGVNGEEHFSEEMEDGRSPKRRRMDHLPVEIGIVTDGEVHITRETKDVINGKPRELEDRDQPNWNFEEPKIAYSQILTKPAHEMRGHTSYLTFASFYPLSIRQAMRSQEPTTQSRATGGMNRVAQLAKDESRGRGESQETEYGSEGLDEVLGTMTEEEMKALAGDAVTGA</sequence>
<protein>
    <recommendedName>
        <fullName evidence="3">tRNA (adenine(58)-N(1))-methyltransferase catalytic subunit TRM61</fullName>
        <ecNumber evidence="2">2.1.1.220</ecNumber>
    </recommendedName>
    <alternativeName>
        <fullName evidence="9">tRNA(m1A58)-methyltransferase subunit TRM61</fullName>
    </alternativeName>
</protein>
<feature type="region of interest" description="Disordered" evidence="10">
    <location>
        <begin position="428"/>
        <end position="466"/>
    </location>
</feature>
<dbReference type="InParanoid" id="A0A4Q1BCC8"/>
<evidence type="ECO:0000256" key="7">
    <source>
        <dbReference type="ARBA" id="ARBA00022694"/>
    </source>
</evidence>
<evidence type="ECO:0000256" key="8">
    <source>
        <dbReference type="ARBA" id="ARBA00023242"/>
    </source>
</evidence>
<feature type="compositionally biased region" description="Basic and acidic residues" evidence="10">
    <location>
        <begin position="255"/>
        <end position="267"/>
    </location>
</feature>
<dbReference type="Gene3D" id="3.10.330.20">
    <property type="match status" value="1"/>
</dbReference>
<dbReference type="VEuPathDB" id="FungiDB:TREMEDRAFT_69030"/>
<dbReference type="Pfam" id="PF08704">
    <property type="entry name" value="GCD14"/>
    <property type="match status" value="1"/>
</dbReference>
<comment type="subcellular location">
    <subcellularLocation>
        <location evidence="1">Nucleus</location>
    </subcellularLocation>
</comment>
<evidence type="ECO:0000256" key="10">
    <source>
        <dbReference type="SAM" id="MobiDB-lite"/>
    </source>
</evidence>
<evidence type="ECO:0000313" key="12">
    <source>
        <dbReference type="EMBL" id="RXK35687.1"/>
    </source>
</evidence>
<evidence type="ECO:0000256" key="1">
    <source>
        <dbReference type="ARBA" id="ARBA00004123"/>
    </source>
</evidence>
<evidence type="ECO:0000256" key="6">
    <source>
        <dbReference type="ARBA" id="ARBA00022691"/>
    </source>
</evidence>
<dbReference type="Gene3D" id="3.40.50.150">
    <property type="entry name" value="Vaccinia Virus protein VP39"/>
    <property type="match status" value="1"/>
</dbReference>
<feature type="domain" description="tRNA (adenine(58)-N(1))-methyltransferase catalytic subunit TRM61 C-terminal" evidence="11">
    <location>
        <begin position="41"/>
        <end position="249"/>
    </location>
</feature>
<accession>A0A4Q1BCC8</accession>
<keyword evidence="4" id="KW-0489">Methyltransferase</keyword>
<keyword evidence="8" id="KW-0539">Nucleus</keyword>
<dbReference type="OrthoDB" id="1925287at2759"/>
<dbReference type="EMBL" id="SDIL01000126">
    <property type="protein sequence ID" value="RXK35687.1"/>
    <property type="molecule type" value="Genomic_DNA"/>
</dbReference>
<feature type="region of interest" description="Disordered" evidence="10">
    <location>
        <begin position="240"/>
        <end position="341"/>
    </location>
</feature>
<dbReference type="GO" id="GO:0031515">
    <property type="term" value="C:tRNA (m1A) methyltransferase complex"/>
    <property type="evidence" value="ECO:0007669"/>
    <property type="project" value="InterPro"/>
</dbReference>
<dbReference type="GO" id="GO:0030488">
    <property type="term" value="P:tRNA methylation"/>
    <property type="evidence" value="ECO:0007669"/>
    <property type="project" value="InterPro"/>
</dbReference>
<dbReference type="PROSITE" id="PS51620">
    <property type="entry name" value="SAM_TRM61"/>
    <property type="match status" value="1"/>
</dbReference>
<evidence type="ECO:0000256" key="4">
    <source>
        <dbReference type="ARBA" id="ARBA00022603"/>
    </source>
</evidence>
<evidence type="ECO:0000313" key="13">
    <source>
        <dbReference type="Proteomes" id="UP000289152"/>
    </source>
</evidence>
<dbReference type="GO" id="GO:0160107">
    <property type="term" value="F:tRNA (adenine(58)-N1)-methyltransferase activity"/>
    <property type="evidence" value="ECO:0007669"/>
    <property type="project" value="UniProtKB-EC"/>
</dbReference>
<feature type="compositionally biased region" description="Basic and acidic residues" evidence="10">
    <location>
        <begin position="446"/>
        <end position="456"/>
    </location>
</feature>
<keyword evidence="6" id="KW-0949">S-adenosyl-L-methionine</keyword>
<keyword evidence="5" id="KW-0808">Transferase</keyword>
<name>A0A4Q1BCC8_TREME</name>
<dbReference type="FunFam" id="3.40.50.150:FF:000247">
    <property type="entry name" value="tRNA (adenine(58)-N(1))-methyltransferase catalytic subunit TRM61"/>
    <property type="match status" value="1"/>
</dbReference>
<gene>
    <name evidence="12" type="ORF">M231_07060</name>
</gene>
<dbReference type="AlphaFoldDB" id="A0A4Q1BCC8"/>
<evidence type="ECO:0000256" key="3">
    <source>
        <dbReference type="ARBA" id="ARBA00015963"/>
    </source>
</evidence>
<organism evidence="12 13">
    <name type="scientific">Tremella mesenterica</name>
    <name type="common">Jelly fungus</name>
    <dbReference type="NCBI Taxonomy" id="5217"/>
    <lineage>
        <taxon>Eukaryota</taxon>
        <taxon>Fungi</taxon>
        <taxon>Dikarya</taxon>
        <taxon>Basidiomycota</taxon>
        <taxon>Agaricomycotina</taxon>
        <taxon>Tremellomycetes</taxon>
        <taxon>Tremellales</taxon>
        <taxon>Tremellaceae</taxon>
        <taxon>Tremella</taxon>
    </lineage>
</organism>
<dbReference type="SUPFAM" id="SSF53335">
    <property type="entry name" value="S-adenosyl-L-methionine-dependent methyltransferases"/>
    <property type="match status" value="1"/>
</dbReference>
<dbReference type="Proteomes" id="UP000289152">
    <property type="component" value="Unassembled WGS sequence"/>
</dbReference>
<dbReference type="EC" id="2.1.1.220" evidence="2"/>
<dbReference type="STRING" id="5217.A0A4Q1BCC8"/>
<keyword evidence="7" id="KW-0819">tRNA processing</keyword>
<dbReference type="PANTHER" id="PTHR12133">
    <property type="entry name" value="TRNA (ADENINE(58)-N(1))-METHYLTRANSFERASE"/>
    <property type="match status" value="1"/>
</dbReference>
<dbReference type="InterPro" id="IPR049470">
    <property type="entry name" value="TRM61_C"/>
</dbReference>
<feature type="compositionally biased region" description="Basic and acidic residues" evidence="10">
    <location>
        <begin position="324"/>
        <end position="337"/>
    </location>
</feature>
<comment type="caution">
    <text evidence="12">The sequence shown here is derived from an EMBL/GenBank/DDBJ whole genome shotgun (WGS) entry which is preliminary data.</text>
</comment>
<evidence type="ECO:0000256" key="5">
    <source>
        <dbReference type="ARBA" id="ARBA00022679"/>
    </source>
</evidence>
<reference evidence="12 13" key="1">
    <citation type="submission" date="2016-06" db="EMBL/GenBank/DDBJ databases">
        <title>Evolution of pathogenesis and genome organization in the Tremellales.</title>
        <authorList>
            <person name="Cuomo C."/>
            <person name="Litvintseva A."/>
            <person name="Heitman J."/>
            <person name="Chen Y."/>
            <person name="Sun S."/>
            <person name="Springer D."/>
            <person name="Dromer F."/>
            <person name="Young S."/>
            <person name="Zeng Q."/>
            <person name="Chapman S."/>
            <person name="Gujja S."/>
            <person name="Saif S."/>
            <person name="Birren B."/>
        </authorList>
    </citation>
    <scope>NUCLEOTIDE SEQUENCE [LARGE SCALE GENOMIC DNA]</scope>
    <source>
        <strain evidence="12 13">ATCC 28783</strain>
    </source>
</reference>
<keyword evidence="13" id="KW-1185">Reference proteome</keyword>